<dbReference type="EMBL" id="AZBU02000005">
    <property type="protein sequence ID" value="TKR78312.1"/>
    <property type="molecule type" value="Genomic_DNA"/>
</dbReference>
<keyword evidence="3" id="KW-1185">Reference proteome</keyword>
<reference evidence="2 3" key="2">
    <citation type="journal article" date="2019" name="G3 (Bethesda)">
        <title>Hybrid Assembly of the Genome of the Entomopathogenic Nematode Steinernema carpocapsae Identifies the X-Chromosome.</title>
        <authorList>
            <person name="Serra L."/>
            <person name="Macchietto M."/>
            <person name="Macias-Munoz A."/>
            <person name="McGill C.J."/>
            <person name="Rodriguez I.M."/>
            <person name="Rodriguez B."/>
            <person name="Murad R."/>
            <person name="Mortazavi A."/>
        </authorList>
    </citation>
    <scope>NUCLEOTIDE SEQUENCE [LARGE SCALE GENOMIC DNA]</scope>
    <source>
        <strain evidence="2 3">ALL</strain>
    </source>
</reference>
<protein>
    <submittedName>
        <fullName evidence="2">Uncharacterized protein</fullName>
    </submittedName>
</protein>
<reference evidence="2 3" key="1">
    <citation type="journal article" date="2015" name="Genome Biol.">
        <title>Comparative genomics of Steinernema reveals deeply conserved gene regulatory networks.</title>
        <authorList>
            <person name="Dillman A.R."/>
            <person name="Macchietto M."/>
            <person name="Porter C.F."/>
            <person name="Rogers A."/>
            <person name="Williams B."/>
            <person name="Antoshechkin I."/>
            <person name="Lee M.M."/>
            <person name="Goodwin Z."/>
            <person name="Lu X."/>
            <person name="Lewis E.E."/>
            <person name="Goodrich-Blair H."/>
            <person name="Stock S.P."/>
            <person name="Adams B.J."/>
            <person name="Sternberg P.W."/>
            <person name="Mortazavi A."/>
        </authorList>
    </citation>
    <scope>NUCLEOTIDE SEQUENCE [LARGE SCALE GENOMIC DNA]</scope>
    <source>
        <strain evidence="2 3">ALL</strain>
    </source>
</reference>
<evidence type="ECO:0000256" key="1">
    <source>
        <dbReference type="SAM" id="MobiDB-lite"/>
    </source>
</evidence>
<gene>
    <name evidence="2" type="ORF">L596_019136</name>
</gene>
<feature type="region of interest" description="Disordered" evidence="1">
    <location>
        <begin position="27"/>
        <end position="59"/>
    </location>
</feature>
<evidence type="ECO:0000313" key="3">
    <source>
        <dbReference type="Proteomes" id="UP000298663"/>
    </source>
</evidence>
<proteinExistence type="predicted"/>
<accession>A0A4U5N7V9</accession>
<name>A0A4U5N7V9_STECR</name>
<dbReference type="AlphaFoldDB" id="A0A4U5N7V9"/>
<dbReference type="Proteomes" id="UP000298663">
    <property type="component" value="Unassembled WGS sequence"/>
</dbReference>
<organism evidence="2 3">
    <name type="scientific">Steinernema carpocapsae</name>
    <name type="common">Entomopathogenic nematode</name>
    <dbReference type="NCBI Taxonomy" id="34508"/>
    <lineage>
        <taxon>Eukaryota</taxon>
        <taxon>Metazoa</taxon>
        <taxon>Ecdysozoa</taxon>
        <taxon>Nematoda</taxon>
        <taxon>Chromadorea</taxon>
        <taxon>Rhabditida</taxon>
        <taxon>Tylenchina</taxon>
        <taxon>Panagrolaimomorpha</taxon>
        <taxon>Strongyloidoidea</taxon>
        <taxon>Steinernematidae</taxon>
        <taxon>Steinernema</taxon>
    </lineage>
</organism>
<comment type="caution">
    <text evidence="2">The sequence shown here is derived from an EMBL/GenBank/DDBJ whole genome shotgun (WGS) entry which is preliminary data.</text>
</comment>
<evidence type="ECO:0000313" key="2">
    <source>
        <dbReference type="EMBL" id="TKR78312.1"/>
    </source>
</evidence>
<sequence length="101" mass="11510">MRTILLPFTEAILVRKTLKITRETLKKGADKASKTVTKVHAKNASWRSEHAPKKRNSLPTFTTKYKNQKKTKAFPRIEPLTSRLPVQTATDCAKRTFSLNV</sequence>